<dbReference type="CDD" id="cd06267">
    <property type="entry name" value="PBP1_LacI_sugar_binding-like"/>
    <property type="match status" value="1"/>
</dbReference>
<dbReference type="PANTHER" id="PTHR30146">
    <property type="entry name" value="LACI-RELATED TRANSCRIPTIONAL REPRESSOR"/>
    <property type="match status" value="1"/>
</dbReference>
<keyword evidence="6" id="KW-1185">Reference proteome</keyword>
<evidence type="ECO:0000313" key="6">
    <source>
        <dbReference type="Proteomes" id="UP000676967"/>
    </source>
</evidence>
<evidence type="ECO:0000256" key="3">
    <source>
        <dbReference type="ARBA" id="ARBA00023163"/>
    </source>
</evidence>
<evidence type="ECO:0000256" key="2">
    <source>
        <dbReference type="ARBA" id="ARBA00023125"/>
    </source>
</evidence>
<protein>
    <submittedName>
        <fullName evidence="5">LacI family transcriptional regulator</fullName>
    </submittedName>
</protein>
<dbReference type="EMBL" id="AP023356">
    <property type="protein sequence ID" value="BCJ47719.1"/>
    <property type="molecule type" value="Genomic_DNA"/>
</dbReference>
<evidence type="ECO:0000256" key="1">
    <source>
        <dbReference type="ARBA" id="ARBA00023015"/>
    </source>
</evidence>
<gene>
    <name evidence="5" type="primary">lacI_9</name>
    <name evidence="5" type="ORF">Aiant_83760</name>
</gene>
<dbReference type="SUPFAM" id="SSF53822">
    <property type="entry name" value="Periplasmic binding protein-like I"/>
    <property type="match status" value="1"/>
</dbReference>
<organism evidence="5 6">
    <name type="scientific">Actinoplanes ianthinogenes</name>
    <dbReference type="NCBI Taxonomy" id="122358"/>
    <lineage>
        <taxon>Bacteria</taxon>
        <taxon>Bacillati</taxon>
        <taxon>Actinomycetota</taxon>
        <taxon>Actinomycetes</taxon>
        <taxon>Micromonosporales</taxon>
        <taxon>Micromonosporaceae</taxon>
        <taxon>Actinoplanes</taxon>
    </lineage>
</organism>
<keyword evidence="2" id="KW-0238">DNA-binding</keyword>
<dbReference type="InterPro" id="IPR028082">
    <property type="entry name" value="Peripla_BP_I"/>
</dbReference>
<proteinExistence type="predicted"/>
<dbReference type="Pfam" id="PF13377">
    <property type="entry name" value="Peripla_BP_3"/>
    <property type="match status" value="1"/>
</dbReference>
<dbReference type="PANTHER" id="PTHR30146:SF155">
    <property type="entry name" value="ALANINE RACEMASE"/>
    <property type="match status" value="1"/>
</dbReference>
<name>A0ABN6CSR6_9ACTN</name>
<feature type="domain" description="Transcriptional regulator LacI/GalR-like sensor" evidence="4">
    <location>
        <begin position="123"/>
        <end position="282"/>
    </location>
</feature>
<dbReference type="Gene3D" id="3.40.50.2300">
    <property type="match status" value="2"/>
</dbReference>
<reference evidence="5 6" key="1">
    <citation type="submission" date="2020-08" db="EMBL/GenBank/DDBJ databases">
        <title>Whole genome shotgun sequence of Actinoplanes ianthinogenes NBRC 13996.</title>
        <authorList>
            <person name="Komaki H."/>
            <person name="Tamura T."/>
        </authorList>
    </citation>
    <scope>NUCLEOTIDE SEQUENCE [LARGE SCALE GENOMIC DNA]</scope>
    <source>
        <strain evidence="5 6">NBRC 13996</strain>
    </source>
</reference>
<evidence type="ECO:0000313" key="5">
    <source>
        <dbReference type="EMBL" id="BCJ47719.1"/>
    </source>
</evidence>
<accession>A0ABN6CSR6</accession>
<dbReference type="InterPro" id="IPR046335">
    <property type="entry name" value="LacI/GalR-like_sensor"/>
</dbReference>
<dbReference type="Proteomes" id="UP000676967">
    <property type="component" value="Chromosome"/>
</dbReference>
<sequence length="291" mass="31066">MDETVNAWPRRVGLVLARASQVLGEEPYYHEFIEGLERLLIPAGISVLVKVVTDHAAEIATYEQWSAERRVGGVIMVDLSPGDERVDLVRRLGLPAVVMGDPSTADGLPTVWTDDAGSAREAVRFLADRGHTVVGHVSGPRSLAHTQLRLGGFEAEAADRGVTLISAEGDYSQEAGRVSTAQLLASHPVRPTAIVYDNDVMALSGMETIRKQGLTVPGDLSVVAWDDSAQCQLALPALSAMSHDVGRIGEIAANAVLDAMRQGPGSVIYEAPQAHIVERDSTGSSRTQIVF</sequence>
<keyword evidence="3" id="KW-0804">Transcription</keyword>
<keyword evidence="1" id="KW-0805">Transcription regulation</keyword>
<evidence type="ECO:0000259" key="4">
    <source>
        <dbReference type="Pfam" id="PF13377"/>
    </source>
</evidence>